<keyword evidence="3" id="KW-1185">Reference proteome</keyword>
<name>A0A4Y7SXU4_COPMI</name>
<gene>
    <name evidence="2" type="ORF">FA13DRAFT_1887921</name>
</gene>
<comment type="caution">
    <text evidence="2">The sequence shown here is derived from an EMBL/GenBank/DDBJ whole genome shotgun (WGS) entry which is preliminary data.</text>
</comment>
<proteinExistence type="predicted"/>
<dbReference type="Proteomes" id="UP000298030">
    <property type="component" value="Unassembled WGS sequence"/>
</dbReference>
<feature type="compositionally biased region" description="Low complexity" evidence="1">
    <location>
        <begin position="25"/>
        <end position="39"/>
    </location>
</feature>
<sequence length="267" mass="29078">MEIADNTSIGSNEAQYARSSDRSDPASQPSSSPRSVRSVLKPVAREGVMSSALLSPGSGEGSQNTHDSHSVVFSDVESLGKPPKVDSWSDDGHFFPQRIEGAPQPGALKIEVRNYTTPSRGIIAVFQLALVPGTTVGDLLEPVVEMEPFYFYFKKIGGAYLGCRDFISQATAKWLQAHILGSGEAKQVLGRHIVAGECPPDRTEHIFTLLGWRYTNPTYGGDDSEPGQRHDVRIPNLIDRAVWPNDFVHLEDGRLEYPGSTTSTPTP</sequence>
<accession>A0A4Y7SXU4</accession>
<evidence type="ECO:0000313" key="2">
    <source>
        <dbReference type="EMBL" id="TEB26670.1"/>
    </source>
</evidence>
<feature type="region of interest" description="Disordered" evidence="1">
    <location>
        <begin position="1"/>
        <end position="42"/>
    </location>
</feature>
<feature type="compositionally biased region" description="Polar residues" evidence="1">
    <location>
        <begin position="1"/>
        <end position="14"/>
    </location>
</feature>
<reference evidence="2 3" key="1">
    <citation type="journal article" date="2019" name="Nat. Ecol. Evol.">
        <title>Megaphylogeny resolves global patterns of mushroom evolution.</title>
        <authorList>
            <person name="Varga T."/>
            <person name="Krizsan K."/>
            <person name="Foldi C."/>
            <person name="Dima B."/>
            <person name="Sanchez-Garcia M."/>
            <person name="Sanchez-Ramirez S."/>
            <person name="Szollosi G.J."/>
            <person name="Szarkandi J.G."/>
            <person name="Papp V."/>
            <person name="Albert L."/>
            <person name="Andreopoulos W."/>
            <person name="Angelini C."/>
            <person name="Antonin V."/>
            <person name="Barry K.W."/>
            <person name="Bougher N.L."/>
            <person name="Buchanan P."/>
            <person name="Buyck B."/>
            <person name="Bense V."/>
            <person name="Catcheside P."/>
            <person name="Chovatia M."/>
            <person name="Cooper J."/>
            <person name="Damon W."/>
            <person name="Desjardin D."/>
            <person name="Finy P."/>
            <person name="Geml J."/>
            <person name="Haridas S."/>
            <person name="Hughes K."/>
            <person name="Justo A."/>
            <person name="Karasinski D."/>
            <person name="Kautmanova I."/>
            <person name="Kiss B."/>
            <person name="Kocsube S."/>
            <person name="Kotiranta H."/>
            <person name="LaButti K.M."/>
            <person name="Lechner B.E."/>
            <person name="Liimatainen K."/>
            <person name="Lipzen A."/>
            <person name="Lukacs Z."/>
            <person name="Mihaltcheva S."/>
            <person name="Morgado L.N."/>
            <person name="Niskanen T."/>
            <person name="Noordeloos M.E."/>
            <person name="Ohm R.A."/>
            <person name="Ortiz-Santana B."/>
            <person name="Ovrebo C."/>
            <person name="Racz N."/>
            <person name="Riley R."/>
            <person name="Savchenko A."/>
            <person name="Shiryaev A."/>
            <person name="Soop K."/>
            <person name="Spirin V."/>
            <person name="Szebenyi C."/>
            <person name="Tomsovsky M."/>
            <person name="Tulloss R.E."/>
            <person name="Uehling J."/>
            <person name="Grigoriev I.V."/>
            <person name="Vagvolgyi C."/>
            <person name="Papp T."/>
            <person name="Martin F.M."/>
            <person name="Miettinen O."/>
            <person name="Hibbett D.S."/>
            <person name="Nagy L.G."/>
        </authorList>
    </citation>
    <scope>NUCLEOTIDE SEQUENCE [LARGE SCALE GENOMIC DNA]</scope>
    <source>
        <strain evidence="2 3">FP101781</strain>
    </source>
</reference>
<evidence type="ECO:0000313" key="3">
    <source>
        <dbReference type="Proteomes" id="UP000298030"/>
    </source>
</evidence>
<dbReference type="OrthoDB" id="3067931at2759"/>
<dbReference type="EMBL" id="QPFP01000046">
    <property type="protein sequence ID" value="TEB26670.1"/>
    <property type="molecule type" value="Genomic_DNA"/>
</dbReference>
<protein>
    <submittedName>
        <fullName evidence="2">Uncharacterized protein</fullName>
    </submittedName>
</protein>
<evidence type="ECO:0000256" key="1">
    <source>
        <dbReference type="SAM" id="MobiDB-lite"/>
    </source>
</evidence>
<dbReference type="AlphaFoldDB" id="A0A4Y7SXU4"/>
<organism evidence="2 3">
    <name type="scientific">Coprinellus micaceus</name>
    <name type="common">Glistening ink-cap mushroom</name>
    <name type="synonym">Coprinus micaceus</name>
    <dbReference type="NCBI Taxonomy" id="71717"/>
    <lineage>
        <taxon>Eukaryota</taxon>
        <taxon>Fungi</taxon>
        <taxon>Dikarya</taxon>
        <taxon>Basidiomycota</taxon>
        <taxon>Agaricomycotina</taxon>
        <taxon>Agaricomycetes</taxon>
        <taxon>Agaricomycetidae</taxon>
        <taxon>Agaricales</taxon>
        <taxon>Agaricineae</taxon>
        <taxon>Psathyrellaceae</taxon>
        <taxon>Coprinellus</taxon>
    </lineage>
</organism>